<evidence type="ECO:0000256" key="11">
    <source>
        <dbReference type="PROSITE-ProRule" id="PRU00706"/>
    </source>
</evidence>
<dbReference type="EMBL" id="FOEF01000038">
    <property type="protein sequence ID" value="SEP54166.1"/>
    <property type="molecule type" value="Genomic_DNA"/>
</dbReference>
<evidence type="ECO:0000256" key="10">
    <source>
        <dbReference type="ARBA" id="ARBA00023080"/>
    </source>
</evidence>
<keyword evidence="4" id="KW-0808">Transferase</keyword>
<dbReference type="PANTHER" id="PTHR11349">
    <property type="entry name" value="NUCLEOSIDE DIPHOSPHATE KINASE"/>
    <property type="match status" value="1"/>
</dbReference>
<dbReference type="Pfam" id="PF00334">
    <property type="entry name" value="NDK"/>
    <property type="match status" value="1"/>
</dbReference>
<feature type="domain" description="Nucleoside diphosphate kinase-like" evidence="13">
    <location>
        <begin position="18"/>
        <end position="168"/>
    </location>
</feature>
<evidence type="ECO:0000259" key="13">
    <source>
        <dbReference type="SMART" id="SM00562"/>
    </source>
</evidence>
<keyword evidence="7 14" id="KW-0418">Kinase</keyword>
<evidence type="ECO:0000256" key="9">
    <source>
        <dbReference type="ARBA" id="ARBA00022842"/>
    </source>
</evidence>
<dbReference type="InterPro" id="IPR034907">
    <property type="entry name" value="NDK-like_dom"/>
</dbReference>
<dbReference type="AlphaFoldDB" id="A0A1H8YPQ4"/>
<evidence type="ECO:0000256" key="3">
    <source>
        <dbReference type="ARBA" id="ARBA00012966"/>
    </source>
</evidence>
<evidence type="ECO:0000256" key="4">
    <source>
        <dbReference type="ARBA" id="ARBA00022679"/>
    </source>
</evidence>
<keyword evidence="6" id="KW-0547">Nucleotide-binding</keyword>
<dbReference type="PROSITE" id="PS51374">
    <property type="entry name" value="NDPK_LIKE"/>
    <property type="match status" value="1"/>
</dbReference>
<comment type="cofactor">
    <cofactor evidence="1">
        <name>Mg(2+)</name>
        <dbReference type="ChEBI" id="CHEBI:18420"/>
    </cofactor>
</comment>
<dbReference type="RefSeq" id="WP_218157017.1">
    <property type="nucleotide sequence ID" value="NZ_FOEF01000038.1"/>
</dbReference>
<dbReference type="SUPFAM" id="SSF54919">
    <property type="entry name" value="Nucleoside diphosphate kinase, NDK"/>
    <property type="match status" value="1"/>
</dbReference>
<dbReference type="CDD" id="cd04413">
    <property type="entry name" value="NDPk_I"/>
    <property type="match status" value="1"/>
</dbReference>
<dbReference type="Gene3D" id="3.30.70.141">
    <property type="entry name" value="Nucleoside diphosphate kinase-like domain"/>
    <property type="match status" value="1"/>
</dbReference>
<dbReference type="FunFam" id="3.30.70.141:FF:000017">
    <property type="entry name" value="Nucleoside diphosphate kinase"/>
    <property type="match status" value="1"/>
</dbReference>
<organism evidence="14 15">
    <name type="scientific">Amycolatopsis saalfeldensis</name>
    <dbReference type="NCBI Taxonomy" id="394193"/>
    <lineage>
        <taxon>Bacteria</taxon>
        <taxon>Bacillati</taxon>
        <taxon>Actinomycetota</taxon>
        <taxon>Actinomycetes</taxon>
        <taxon>Pseudonocardiales</taxon>
        <taxon>Pseudonocardiaceae</taxon>
        <taxon>Amycolatopsis</taxon>
    </lineage>
</organism>
<evidence type="ECO:0000256" key="6">
    <source>
        <dbReference type="ARBA" id="ARBA00022741"/>
    </source>
</evidence>
<accession>A0A1H8YPQ4</accession>
<evidence type="ECO:0000256" key="8">
    <source>
        <dbReference type="ARBA" id="ARBA00022840"/>
    </source>
</evidence>
<sequence length="178" mass="19579">MEEQLEGTTMTDAPDLGVERTLVLLKPDAIARGLVGRILNRFEEAALKIVGVKMKQLDPEFTRKHYFDLEERAGADIYNTTAAFMQTGPVIAFALEGVDAVAKVRKIIGSTFPDQAAPGTVRGDFAHQTKASSEVSGKAVMNLVHASGNSEEAKYEVDLWFDGTEQFQYETLAEKFAY</sequence>
<keyword evidence="9" id="KW-0460">Magnesium</keyword>
<dbReference type="SMART" id="SM00562">
    <property type="entry name" value="NDK"/>
    <property type="match status" value="1"/>
</dbReference>
<dbReference type="GO" id="GO:0006241">
    <property type="term" value="P:CTP biosynthetic process"/>
    <property type="evidence" value="ECO:0007669"/>
    <property type="project" value="InterPro"/>
</dbReference>
<evidence type="ECO:0000256" key="7">
    <source>
        <dbReference type="ARBA" id="ARBA00022777"/>
    </source>
</evidence>
<proteinExistence type="inferred from homology"/>
<evidence type="ECO:0000313" key="14">
    <source>
        <dbReference type="EMBL" id="SEP54166.1"/>
    </source>
</evidence>
<dbReference type="GO" id="GO:0006183">
    <property type="term" value="P:GTP biosynthetic process"/>
    <property type="evidence" value="ECO:0007669"/>
    <property type="project" value="InterPro"/>
</dbReference>
<comment type="similarity">
    <text evidence="2 11 12">Belongs to the NDK family.</text>
</comment>
<reference evidence="14 15" key="1">
    <citation type="submission" date="2016-10" db="EMBL/GenBank/DDBJ databases">
        <authorList>
            <person name="de Groot N.N."/>
        </authorList>
    </citation>
    <scope>NUCLEOTIDE SEQUENCE [LARGE SCALE GENOMIC DNA]</scope>
    <source>
        <strain evidence="14 15">DSM 44993</strain>
    </source>
</reference>
<keyword evidence="5" id="KW-0479">Metal-binding</keyword>
<dbReference type="STRING" id="394193.SAMN04489732_13820"/>
<protein>
    <recommendedName>
        <fullName evidence="3">nucleoside-diphosphate kinase</fullName>
        <ecNumber evidence="3">2.7.4.6</ecNumber>
    </recommendedName>
</protein>
<dbReference type="GO" id="GO:0006228">
    <property type="term" value="P:UTP biosynthetic process"/>
    <property type="evidence" value="ECO:0007669"/>
    <property type="project" value="InterPro"/>
</dbReference>
<evidence type="ECO:0000256" key="12">
    <source>
        <dbReference type="RuleBase" id="RU004011"/>
    </source>
</evidence>
<evidence type="ECO:0000256" key="5">
    <source>
        <dbReference type="ARBA" id="ARBA00022723"/>
    </source>
</evidence>
<dbReference type="InterPro" id="IPR001564">
    <property type="entry name" value="Nucleoside_diP_kinase"/>
</dbReference>
<keyword evidence="15" id="KW-1185">Reference proteome</keyword>
<dbReference type="PRINTS" id="PR01243">
    <property type="entry name" value="NUCDPKINASE"/>
</dbReference>
<keyword evidence="8" id="KW-0067">ATP-binding</keyword>
<dbReference type="EC" id="2.7.4.6" evidence="3"/>
<dbReference type="Proteomes" id="UP000198582">
    <property type="component" value="Unassembled WGS sequence"/>
</dbReference>
<gene>
    <name evidence="14" type="ORF">SAMN04489732_13820</name>
</gene>
<evidence type="ECO:0000256" key="1">
    <source>
        <dbReference type="ARBA" id="ARBA00001946"/>
    </source>
</evidence>
<dbReference type="GO" id="GO:0046872">
    <property type="term" value="F:metal ion binding"/>
    <property type="evidence" value="ECO:0007669"/>
    <property type="project" value="UniProtKB-KW"/>
</dbReference>
<dbReference type="GO" id="GO:0004550">
    <property type="term" value="F:nucleoside diphosphate kinase activity"/>
    <property type="evidence" value="ECO:0007669"/>
    <property type="project" value="UniProtKB-EC"/>
</dbReference>
<dbReference type="InterPro" id="IPR036850">
    <property type="entry name" value="NDK-like_dom_sf"/>
</dbReference>
<comment type="caution">
    <text evidence="11">Lacks conserved residue(s) required for the propagation of feature annotation.</text>
</comment>
<keyword evidence="10" id="KW-0546">Nucleotide metabolism</keyword>
<evidence type="ECO:0000256" key="2">
    <source>
        <dbReference type="ARBA" id="ARBA00008142"/>
    </source>
</evidence>
<dbReference type="GO" id="GO:0005524">
    <property type="term" value="F:ATP binding"/>
    <property type="evidence" value="ECO:0007669"/>
    <property type="project" value="UniProtKB-KW"/>
</dbReference>
<evidence type="ECO:0000313" key="15">
    <source>
        <dbReference type="Proteomes" id="UP000198582"/>
    </source>
</evidence>
<name>A0A1H8YPQ4_9PSEU</name>